<dbReference type="Proteomes" id="UP000243784">
    <property type="component" value="Chromosome"/>
</dbReference>
<sequence>MSRNERMNQILEMIAKTGSLDVETAAEALKVSVATVRRDFDYLSESQLVDRTHGGIQATGNAYDLPLRYKTAKGQSGKLKIAKHVADMLNSGAVIGINGGTTTTEIARALSNAKKFVSKDGNTTLTVVTNAINIATEMVIRPNVKIVVTGGVARPHSYELIGDYAAGMLEGLVIDVAFLGVNGVDPVVGATANHEGEARIDQLIAEAAKEVYVVTTSQKIGTTAFARICKPSQIKAIITDAPIDAEVEAKFNEQGVEIIVCS</sequence>
<dbReference type="KEGG" id="rpla:A4Z71_00455"/>
<keyword evidence="1" id="KW-0805">Transcription regulation</keyword>
<dbReference type="Pfam" id="PF08220">
    <property type="entry name" value="HTH_DeoR"/>
    <property type="match status" value="1"/>
</dbReference>
<dbReference type="SMART" id="SM00420">
    <property type="entry name" value="HTH_DEOR"/>
    <property type="match status" value="1"/>
</dbReference>
<keyword evidence="2" id="KW-0238">DNA-binding</keyword>
<dbReference type="GO" id="GO:0003700">
    <property type="term" value="F:DNA-binding transcription factor activity"/>
    <property type="evidence" value="ECO:0007669"/>
    <property type="project" value="InterPro"/>
</dbReference>
<dbReference type="Gene3D" id="3.40.50.1360">
    <property type="match status" value="1"/>
</dbReference>
<evidence type="ECO:0000313" key="6">
    <source>
        <dbReference type="Proteomes" id="UP000243784"/>
    </source>
</evidence>
<dbReference type="SUPFAM" id="SSF46785">
    <property type="entry name" value="Winged helix' DNA-binding domain"/>
    <property type="match status" value="1"/>
</dbReference>
<evidence type="ECO:0000256" key="1">
    <source>
        <dbReference type="ARBA" id="ARBA00023015"/>
    </source>
</evidence>
<evidence type="ECO:0000313" key="5">
    <source>
        <dbReference type="EMBL" id="AOY56669.1"/>
    </source>
</evidence>
<accession>A0A1D9E0V3</accession>
<dbReference type="Gene3D" id="1.10.10.10">
    <property type="entry name" value="Winged helix-like DNA-binding domain superfamily/Winged helix DNA-binding domain"/>
    <property type="match status" value="1"/>
</dbReference>
<dbReference type="STRING" id="535712.A4Z71_00455"/>
<dbReference type="PANTHER" id="PTHR30363">
    <property type="entry name" value="HTH-TYPE TRANSCRIPTIONAL REGULATOR SRLR-RELATED"/>
    <property type="match status" value="1"/>
</dbReference>
<dbReference type="InterPro" id="IPR018356">
    <property type="entry name" value="Tscrpt_reg_HTH_DeoR_CS"/>
</dbReference>
<dbReference type="RefSeq" id="WP_070955165.1">
    <property type="nucleotide sequence ID" value="NZ_CP015208.1"/>
</dbReference>
<reference evidence="5 6" key="1">
    <citation type="journal article" date="2016" name="Biochim. Biophys. Acta">
        <title>Photochemical characterization of actinorhodopsin and its functional existence in the natural host.</title>
        <authorList>
            <person name="Nakamura S."/>
            <person name="Kikukawa T."/>
            <person name="Tamogami J."/>
            <person name="Kamiya M."/>
            <person name="Aizawa T."/>
            <person name="Hahn M.W."/>
            <person name="Ihara K."/>
            <person name="Kamo N."/>
            <person name="Demura M."/>
        </authorList>
    </citation>
    <scope>NUCLEOTIDE SEQUENCE [LARGE SCALE GENOMIC DNA]</scope>
    <source>
        <strain evidence="5 6">MWH-Dar1</strain>
    </source>
</reference>
<dbReference type="OrthoDB" id="7688673at2"/>
<dbReference type="InterPro" id="IPR037171">
    <property type="entry name" value="NagB/RpiA_transferase-like"/>
</dbReference>
<dbReference type="PANTHER" id="PTHR30363:SF44">
    <property type="entry name" value="AGA OPERON TRANSCRIPTIONAL REPRESSOR-RELATED"/>
    <property type="match status" value="1"/>
</dbReference>
<dbReference type="InterPro" id="IPR036390">
    <property type="entry name" value="WH_DNA-bd_sf"/>
</dbReference>
<dbReference type="GO" id="GO:0003677">
    <property type="term" value="F:DNA binding"/>
    <property type="evidence" value="ECO:0007669"/>
    <property type="project" value="UniProtKB-KW"/>
</dbReference>
<dbReference type="PRINTS" id="PR00037">
    <property type="entry name" value="HTHLACR"/>
</dbReference>
<dbReference type="InterPro" id="IPR036388">
    <property type="entry name" value="WH-like_DNA-bd_sf"/>
</dbReference>
<dbReference type="InterPro" id="IPR050313">
    <property type="entry name" value="Carb_Metab_HTH_regulators"/>
</dbReference>
<dbReference type="PROSITE" id="PS00894">
    <property type="entry name" value="HTH_DEOR_1"/>
    <property type="match status" value="1"/>
</dbReference>
<dbReference type="PROSITE" id="PS51000">
    <property type="entry name" value="HTH_DEOR_2"/>
    <property type="match status" value="1"/>
</dbReference>
<proteinExistence type="predicted"/>
<organism evidence="5 6">
    <name type="scientific">Candidatus Rhodoluna planktonica</name>
    <dbReference type="NCBI Taxonomy" id="535712"/>
    <lineage>
        <taxon>Bacteria</taxon>
        <taxon>Bacillati</taxon>
        <taxon>Actinomycetota</taxon>
        <taxon>Actinomycetes</taxon>
        <taxon>Micrococcales</taxon>
        <taxon>Microbacteriaceae</taxon>
        <taxon>Luna cluster</taxon>
        <taxon>Luna-1 subcluster</taxon>
        <taxon>Rhodoluna</taxon>
    </lineage>
</organism>
<gene>
    <name evidence="5" type="ORF">A4Z71_00455</name>
</gene>
<dbReference type="InterPro" id="IPR001034">
    <property type="entry name" value="DeoR_HTH"/>
</dbReference>
<dbReference type="AlphaFoldDB" id="A0A1D9E0V3"/>
<dbReference type="SMART" id="SM01134">
    <property type="entry name" value="DeoRC"/>
    <property type="match status" value="1"/>
</dbReference>
<evidence type="ECO:0000256" key="2">
    <source>
        <dbReference type="ARBA" id="ARBA00023125"/>
    </source>
</evidence>
<keyword evidence="3" id="KW-0804">Transcription</keyword>
<feature type="domain" description="HTH deoR-type" evidence="4">
    <location>
        <begin position="3"/>
        <end position="58"/>
    </location>
</feature>
<dbReference type="Pfam" id="PF00455">
    <property type="entry name" value="DeoRC"/>
    <property type="match status" value="1"/>
</dbReference>
<keyword evidence="6" id="KW-1185">Reference proteome</keyword>
<evidence type="ECO:0000256" key="3">
    <source>
        <dbReference type="ARBA" id="ARBA00023163"/>
    </source>
</evidence>
<dbReference type="EMBL" id="CP015208">
    <property type="protein sequence ID" value="AOY56669.1"/>
    <property type="molecule type" value="Genomic_DNA"/>
</dbReference>
<evidence type="ECO:0000259" key="4">
    <source>
        <dbReference type="PROSITE" id="PS51000"/>
    </source>
</evidence>
<dbReference type="InterPro" id="IPR014036">
    <property type="entry name" value="DeoR-like_C"/>
</dbReference>
<dbReference type="SUPFAM" id="SSF100950">
    <property type="entry name" value="NagB/RpiA/CoA transferase-like"/>
    <property type="match status" value="1"/>
</dbReference>
<protein>
    <submittedName>
        <fullName evidence="5">Alkaline phosphatase</fullName>
    </submittedName>
</protein>
<name>A0A1D9E0V3_9MICO</name>